<dbReference type="SUPFAM" id="SSF50475">
    <property type="entry name" value="FMN-binding split barrel"/>
    <property type="match status" value="1"/>
</dbReference>
<evidence type="ECO:0000256" key="1">
    <source>
        <dbReference type="ARBA" id="ARBA00001965"/>
    </source>
</evidence>
<reference evidence="4 5" key="2">
    <citation type="submission" date="2012-02" db="EMBL/GenBank/DDBJ databases">
        <title>Improved High-Quality Draft sequence of Eubacterium cellulosolvens 6.</title>
        <authorList>
            <consortium name="US DOE Joint Genome Institute"/>
            <person name="Lucas S."/>
            <person name="Han J."/>
            <person name="Lapidus A."/>
            <person name="Cheng J.-F."/>
            <person name="Goodwin L."/>
            <person name="Pitluck S."/>
            <person name="Peters L."/>
            <person name="Mikhailova N."/>
            <person name="Gu W."/>
            <person name="Detter J.C."/>
            <person name="Han C."/>
            <person name="Tapia R."/>
            <person name="Land M."/>
            <person name="Hauser L."/>
            <person name="Kyrpides N."/>
            <person name="Ivanova N."/>
            <person name="Pagani I."/>
            <person name="Johnson E."/>
            <person name="Mukhopadhyay B."/>
            <person name="Anderson I."/>
            <person name="Woyke T."/>
        </authorList>
    </citation>
    <scope>NUCLEOTIDE SEQUENCE [LARGE SCALE GENOMIC DNA]</scope>
    <source>
        <strain evidence="4 5">6</strain>
    </source>
</reference>
<dbReference type="GO" id="GO:0005506">
    <property type="term" value="F:iron ion binding"/>
    <property type="evidence" value="ECO:0007669"/>
    <property type="project" value="InterPro"/>
</dbReference>
<dbReference type="Proteomes" id="UP000005753">
    <property type="component" value="Chromosome"/>
</dbReference>
<dbReference type="eggNOG" id="COG1853">
    <property type="taxonomic scope" value="Bacteria"/>
</dbReference>
<dbReference type="GO" id="GO:0010181">
    <property type="term" value="F:FMN binding"/>
    <property type="evidence" value="ECO:0007669"/>
    <property type="project" value="InterPro"/>
</dbReference>
<dbReference type="CDD" id="cd00350">
    <property type="entry name" value="rubredoxin_like"/>
    <property type="match status" value="1"/>
</dbReference>
<dbReference type="Pfam" id="PF21349">
    <property type="entry name" value="RUBY_RBDX"/>
    <property type="match status" value="1"/>
</dbReference>
<dbReference type="PANTHER" id="PTHR30466">
    <property type="entry name" value="FLAVIN REDUCTASE"/>
    <property type="match status" value="1"/>
</dbReference>
<dbReference type="PANTHER" id="PTHR30466:SF1">
    <property type="entry name" value="FMN REDUCTASE (NADH) RUTF"/>
    <property type="match status" value="1"/>
</dbReference>
<dbReference type="Gene3D" id="2.30.110.10">
    <property type="entry name" value="Electron Transport, Fmn-binding Protein, Chain A"/>
    <property type="match status" value="1"/>
</dbReference>
<proteinExistence type="predicted"/>
<dbReference type="PROSITE" id="PS50903">
    <property type="entry name" value="RUBREDOXIN_LIKE"/>
    <property type="match status" value="1"/>
</dbReference>
<dbReference type="STRING" id="633697.EubceDRAFT1_0625"/>
<dbReference type="GO" id="GO:0042602">
    <property type="term" value="F:riboflavin reductase (NADPH) activity"/>
    <property type="evidence" value="ECO:0007669"/>
    <property type="project" value="TreeGrafter"/>
</dbReference>
<dbReference type="InterPro" id="IPR048574">
    <property type="entry name" value="RUBY_RBDX"/>
</dbReference>
<dbReference type="EMBL" id="CM001487">
    <property type="protein sequence ID" value="EIM56464.1"/>
    <property type="molecule type" value="Genomic_DNA"/>
</dbReference>
<accession>I5ARP1</accession>
<sequence length="216" mass="24035">MNQKAMYKLSYGLFVITANRDGKDNGCITNTVVQVTSEPNRISVTLNKGNYTHDMIADAGVFTVSVISENAKFDLFKRFGFQSGRDVDKFADYAFCKRADNGTMIVTEGTNAFLSGKVIQSIDLGTHTMFVADVTDMEVLSDVPSATYVYYQENIKPKPQAVGKTEDGQTIWRCRICGYEYVGEELPEDFICPVCKHPASDFEKIAPAVETEAEKR</sequence>
<dbReference type="InterPro" id="IPR050268">
    <property type="entry name" value="NADH-dep_flavin_reductase"/>
</dbReference>
<reference evidence="4 5" key="1">
    <citation type="submission" date="2010-08" db="EMBL/GenBank/DDBJ databases">
        <authorList>
            <consortium name="US DOE Joint Genome Institute (JGI-PGF)"/>
            <person name="Lucas S."/>
            <person name="Copeland A."/>
            <person name="Lapidus A."/>
            <person name="Cheng J.-F."/>
            <person name="Bruce D."/>
            <person name="Goodwin L."/>
            <person name="Pitluck S."/>
            <person name="Land M.L."/>
            <person name="Hauser L."/>
            <person name="Chang Y.-J."/>
            <person name="Anderson I.J."/>
            <person name="Johnson E."/>
            <person name="Mulhopadhyay B."/>
            <person name="Kyrpides N."/>
            <person name="Woyke T.J."/>
        </authorList>
    </citation>
    <scope>NUCLEOTIDE SEQUENCE [LARGE SCALE GENOMIC DNA]</scope>
    <source>
        <strain evidence="4 5">6</strain>
    </source>
</reference>
<dbReference type="OrthoDB" id="9799749at2"/>
<evidence type="ECO:0000259" key="3">
    <source>
        <dbReference type="PROSITE" id="PS50903"/>
    </source>
</evidence>
<gene>
    <name evidence="4" type="ORF">EubceDRAFT1_0625</name>
</gene>
<dbReference type="HOGENOM" id="CLU_059021_4_1_9"/>
<evidence type="ECO:0000313" key="4">
    <source>
        <dbReference type="EMBL" id="EIM56464.1"/>
    </source>
</evidence>
<comment type="cofactor">
    <cofactor evidence="1">
        <name>Fe(3+)</name>
        <dbReference type="ChEBI" id="CHEBI:29034"/>
    </cofactor>
</comment>
<name>I5ARP1_EUBC6</name>
<evidence type="ECO:0000256" key="2">
    <source>
        <dbReference type="ARBA" id="ARBA00023002"/>
    </source>
</evidence>
<organism evidence="4 5">
    <name type="scientific">Eubacterium cellulosolvens (strain ATCC 43171 / JCM 9499 / 6)</name>
    <name type="common">Cillobacterium cellulosolvens</name>
    <dbReference type="NCBI Taxonomy" id="633697"/>
    <lineage>
        <taxon>Bacteria</taxon>
        <taxon>Bacillati</taxon>
        <taxon>Bacillota</taxon>
        <taxon>Clostridia</taxon>
        <taxon>Eubacteriales</taxon>
        <taxon>Eubacteriaceae</taxon>
        <taxon>Eubacterium</taxon>
    </lineage>
</organism>
<dbReference type="eggNOG" id="COG1773">
    <property type="taxonomic scope" value="Bacteria"/>
</dbReference>
<keyword evidence="5" id="KW-1185">Reference proteome</keyword>
<dbReference type="AlphaFoldDB" id="I5ARP1"/>
<dbReference type="InterPro" id="IPR002563">
    <property type="entry name" value="Flavin_Rdtase-like_dom"/>
</dbReference>
<dbReference type="Gene3D" id="2.20.28.10">
    <property type="match status" value="1"/>
</dbReference>
<dbReference type="InterPro" id="IPR024934">
    <property type="entry name" value="Rubredoxin-like_dom"/>
</dbReference>
<dbReference type="SUPFAM" id="SSF57802">
    <property type="entry name" value="Rubredoxin-like"/>
    <property type="match status" value="1"/>
</dbReference>
<protein>
    <submittedName>
        <fullName evidence="4">Conserved protein of DIM6/NTAB family</fullName>
    </submittedName>
</protein>
<dbReference type="InterPro" id="IPR012349">
    <property type="entry name" value="Split_barrel_FMN-bd"/>
</dbReference>
<dbReference type="SMART" id="SM00903">
    <property type="entry name" value="Flavin_Reduct"/>
    <property type="match status" value="1"/>
</dbReference>
<evidence type="ECO:0000313" key="5">
    <source>
        <dbReference type="Proteomes" id="UP000005753"/>
    </source>
</evidence>
<keyword evidence="2" id="KW-0560">Oxidoreductase</keyword>
<dbReference type="Pfam" id="PF01613">
    <property type="entry name" value="Flavin_Reduct"/>
    <property type="match status" value="1"/>
</dbReference>
<feature type="domain" description="Rubredoxin-like" evidence="3">
    <location>
        <begin position="169"/>
        <end position="205"/>
    </location>
</feature>